<feature type="compositionally biased region" description="Gly residues" evidence="4">
    <location>
        <begin position="65"/>
        <end position="74"/>
    </location>
</feature>
<feature type="domain" description="FtsK" evidence="6">
    <location>
        <begin position="608"/>
        <end position="796"/>
    </location>
</feature>
<evidence type="ECO:0000256" key="3">
    <source>
        <dbReference type="PROSITE-ProRule" id="PRU00289"/>
    </source>
</evidence>
<keyword evidence="5" id="KW-0812">Transmembrane</keyword>
<feature type="transmembrane region" description="Helical" evidence="5">
    <location>
        <begin position="296"/>
        <end position="314"/>
    </location>
</feature>
<keyword evidence="7" id="KW-0132">Cell division</keyword>
<evidence type="ECO:0000256" key="4">
    <source>
        <dbReference type="SAM" id="MobiDB-lite"/>
    </source>
</evidence>
<dbReference type="Proteomes" id="UP000297477">
    <property type="component" value="Unassembled WGS sequence"/>
</dbReference>
<feature type="region of interest" description="Disordered" evidence="4">
    <location>
        <begin position="43"/>
        <end position="89"/>
    </location>
</feature>
<dbReference type="SUPFAM" id="SSF52540">
    <property type="entry name" value="P-loop containing nucleoside triphosphate hydrolases"/>
    <property type="match status" value="1"/>
</dbReference>
<comment type="caution">
    <text evidence="7">The sequence shown here is derived from an EMBL/GenBank/DDBJ whole genome shotgun (WGS) entry which is preliminary data.</text>
</comment>
<dbReference type="PANTHER" id="PTHR22683:SF1">
    <property type="entry name" value="TYPE VII SECRETION SYSTEM PROTEIN ESSC"/>
    <property type="match status" value="1"/>
</dbReference>
<dbReference type="InterPro" id="IPR050206">
    <property type="entry name" value="FtsK/SpoIIIE/SftA"/>
</dbReference>
<accession>A0ABY2JZ11</accession>
<keyword evidence="1 3" id="KW-0547">Nucleotide-binding</keyword>
<name>A0ABY2JZ11_9MICC</name>
<keyword evidence="8" id="KW-1185">Reference proteome</keyword>
<feature type="region of interest" description="Disordered" evidence="4">
    <location>
        <begin position="178"/>
        <end position="199"/>
    </location>
</feature>
<dbReference type="InterPro" id="IPR002543">
    <property type="entry name" value="FtsK_dom"/>
</dbReference>
<gene>
    <name evidence="7" type="ORF">E4A49_10785</name>
</gene>
<evidence type="ECO:0000313" key="7">
    <source>
        <dbReference type="EMBL" id="TFH98012.1"/>
    </source>
</evidence>
<dbReference type="PROSITE" id="PS50901">
    <property type="entry name" value="FTSK"/>
    <property type="match status" value="1"/>
</dbReference>
<feature type="binding site" evidence="3">
    <location>
        <begin position="626"/>
        <end position="633"/>
    </location>
    <ligand>
        <name>ATP</name>
        <dbReference type="ChEBI" id="CHEBI:30616"/>
    </ligand>
</feature>
<evidence type="ECO:0000313" key="8">
    <source>
        <dbReference type="Proteomes" id="UP000297477"/>
    </source>
</evidence>
<feature type="compositionally biased region" description="Basic and acidic residues" evidence="4">
    <location>
        <begin position="960"/>
        <end position="972"/>
    </location>
</feature>
<dbReference type="Gene3D" id="3.40.50.300">
    <property type="entry name" value="P-loop containing nucleotide triphosphate hydrolases"/>
    <property type="match status" value="1"/>
</dbReference>
<evidence type="ECO:0000256" key="1">
    <source>
        <dbReference type="ARBA" id="ARBA00022741"/>
    </source>
</evidence>
<reference evidence="7 8" key="1">
    <citation type="submission" date="2019-03" db="EMBL/GenBank/DDBJ databases">
        <title>Reclassification of Micrococcus aloeverae and Micrococcus yunnanensis as later heterotypic synonyms of Micrococcus luteus.</title>
        <authorList>
            <person name="Huang C.-H."/>
        </authorList>
    </citation>
    <scope>NUCLEOTIDE SEQUENCE [LARGE SCALE GENOMIC DNA]</scope>
    <source>
        <strain evidence="7 8">BCRC 12151</strain>
    </source>
</reference>
<dbReference type="GO" id="GO:0051301">
    <property type="term" value="P:cell division"/>
    <property type="evidence" value="ECO:0007669"/>
    <property type="project" value="UniProtKB-KW"/>
</dbReference>
<keyword evidence="7" id="KW-0131">Cell cycle</keyword>
<keyword evidence="5" id="KW-0472">Membrane</keyword>
<dbReference type="Pfam" id="PF01580">
    <property type="entry name" value="FtsK_SpoIIIE"/>
    <property type="match status" value="1"/>
</dbReference>
<evidence type="ECO:0000256" key="2">
    <source>
        <dbReference type="ARBA" id="ARBA00022840"/>
    </source>
</evidence>
<evidence type="ECO:0000259" key="6">
    <source>
        <dbReference type="PROSITE" id="PS50901"/>
    </source>
</evidence>
<sequence length="1110" mass="117183">MPMQPPPLGSPVSGAIPRAATHSTVAWLTPPEPVDNACRERTRHAPEKGFPQIAGLTRRPVRASGQGGTHGDAGNGIPAPSAAAAGRGHDRRRGALMSWTVEIVGMSGIESWIVSDLPPHPADQDRAVAEHFPDVVLECESRRGSRLRYIARPPGAHRRLRGPELSLVAASGPDAGHVVPFPRGGTTVGRGGSRWRLADPTAPARPVALTASSSGLCVDDDGPSPWQNASPVAVGTTDIVVARGPGEPLPPAAVPPTARVDTSGAPAPMSLVLPAVMAVGPLLLGVVLAVSTGRAFFLLFGLLSVVAVGTMLGLQRRSRTLFRRRLHARVDAVIEERERSALTPLSLTRACRSPSADRFALQADAAAEDRGTTFLPPVLHWGSGIGELPVDDPVRQERWRPDTVRRQPVLSRPAPGAAVRVAGAGPEHDGVLRWLVVQLLLQTSRRGLGFAVCSADTGLLWQTGPGAAGVLLTLPSGRIVAPLRRAWSRRCPAGSATAVPSSGERWAEVTVVEGAVRAADGEDLIDISDGSARLGAEGQDLEDLHACKVSVRTACWWVEEIASDMAAAAPGLRPGTAPTPLRVPTAPGVRAAVEELVTPLVGPDEGGHAQVDLDFVADGPHVLVAGTTGSGKSDLLLGMLTGLCATHPPSEVALVLLDFKGGASFSCLEQLPHTMSVETNHVASASLRALDAVGAELRRREELFAAHRVSDYPEFRRRVPGMALPRLVVAVDELRVLIDEHPEASEVLRRLAATGRSLGFHLVLATQRATGSVSADIRSNLGSVLCLRTATEQESWDLTGFAGAARIPSDQPGTVVHVGQGRAPRTFRAATWVRSDAARRWVRPGAAEIQQVAPTLWSEVVAELAALTEGAALPVPDPILSPPLPESWTPQASGAVPLALVDDTASGRHRRLDADAGPEASTAWLIEPRGGRDLLIARLRQDLIGTGEHVLHLDGTGTPESERNGTPHDVPRRWRVLTPDGPQEPVEAVLESAAALAETGGTLLISGWAAWASLRCPRSYRGLEELLVHHLGTDGSRGIRVAAVGGRELASSRLLAQLPRRLYVPAGTTPEQRMMWPRLTEVLHVPGRAVLIDADHPEPGAPAQLPFPPP</sequence>
<keyword evidence="2 3" id="KW-0067">ATP-binding</keyword>
<feature type="transmembrane region" description="Helical" evidence="5">
    <location>
        <begin position="271"/>
        <end position="290"/>
    </location>
</feature>
<dbReference type="CDD" id="cd01127">
    <property type="entry name" value="TrwB_TraG_TraD_VirD4"/>
    <property type="match status" value="1"/>
</dbReference>
<dbReference type="EMBL" id="SPKT01000027">
    <property type="protein sequence ID" value="TFH98012.1"/>
    <property type="molecule type" value="Genomic_DNA"/>
</dbReference>
<dbReference type="InterPro" id="IPR027417">
    <property type="entry name" value="P-loop_NTPase"/>
</dbReference>
<keyword evidence="5" id="KW-1133">Transmembrane helix</keyword>
<evidence type="ECO:0000256" key="5">
    <source>
        <dbReference type="SAM" id="Phobius"/>
    </source>
</evidence>
<dbReference type="PANTHER" id="PTHR22683">
    <property type="entry name" value="SPORULATION PROTEIN RELATED"/>
    <property type="match status" value="1"/>
</dbReference>
<organism evidence="7 8">
    <name type="scientific">Micrococcus lylae</name>
    <dbReference type="NCBI Taxonomy" id="1273"/>
    <lineage>
        <taxon>Bacteria</taxon>
        <taxon>Bacillati</taxon>
        <taxon>Actinomycetota</taxon>
        <taxon>Actinomycetes</taxon>
        <taxon>Micrococcales</taxon>
        <taxon>Micrococcaceae</taxon>
        <taxon>Micrococcus</taxon>
    </lineage>
</organism>
<protein>
    <submittedName>
        <fullName evidence="7">Cell division protein FtsK</fullName>
    </submittedName>
</protein>
<proteinExistence type="predicted"/>
<feature type="region of interest" description="Disordered" evidence="4">
    <location>
        <begin position="950"/>
        <end position="972"/>
    </location>
</feature>